<dbReference type="PANTHER" id="PTHR30461">
    <property type="entry name" value="DNA-INVERTASE FROM LAMBDOID PROPHAGE"/>
    <property type="match status" value="1"/>
</dbReference>
<dbReference type="OrthoDB" id="158624at2"/>
<keyword evidence="7" id="KW-1185">Reference proteome</keyword>
<dbReference type="InterPro" id="IPR036162">
    <property type="entry name" value="Resolvase-like_N_sf"/>
</dbReference>
<sequence>MQHYRDEQSQAYDYRGKRGVVLLRVSTEEQERKYGFPSQLRSIREKLIEPRGIRILDEEKYIKRDTYTGMEFREREILTEILEMAKRREFDVLVMDVLDRLGRIGLPREIYRAELLMNGVRILTTKPEEHADDNSSLGEMIRLLHGFKAEQERNDIIRRTQNGKRERVEQDHKLLGTHPAKFGWKFADEGKGSYIRNHDPLKIGETTLLDENGEPWTEVKVRRHMFYLADHGWTIRRISAYLTEQHIPAKLNARWDAHLVRSFLAKREHYLASNQPILAYGYLPILDEKNELYTEQRVARLICEMDEKGISERKIGAYLTEKHIPTGRESFWHPSTVMKMLADEYVIGKAAVYRTRIVRDERGRPVEKKREKGDWIYLPDGVVPPLLVTEDGKPDIEQFERVQKRLKTNKERSSRNHKNPTEYLLRGGIAKCGHCGSSMSTTVSGGSKGCKDSYKPSYRCSAGNLKPSRCSSGQGATIMRHILDPMVWSVAVEIILDPSAVDCAVEARRTADPNAERRQYITSELAKIKARQKRLRDRLEDEDLDDDTYTDIKARLKELADRKRGYEDELNAETNIHEEWKREQEKLRNFHRRCREMREQLNDPEYETDYAFKREAIEFFGITAIVWKTDHNPRIEIMCNPPSIVSNPT</sequence>
<dbReference type="GO" id="GO:0003677">
    <property type="term" value="F:DNA binding"/>
    <property type="evidence" value="ECO:0007669"/>
    <property type="project" value="UniProtKB-KW"/>
</dbReference>
<dbReference type="PROSITE" id="PS51737">
    <property type="entry name" value="RECOMBINASE_DNA_BIND"/>
    <property type="match status" value="1"/>
</dbReference>
<dbReference type="Gene3D" id="3.90.1750.20">
    <property type="entry name" value="Putative Large Serine Recombinase, Chain B, Domain 2"/>
    <property type="match status" value="1"/>
</dbReference>
<dbReference type="PROSITE" id="PS51736">
    <property type="entry name" value="RECOMBINASES_3"/>
    <property type="match status" value="1"/>
</dbReference>
<dbReference type="SUPFAM" id="SSF53041">
    <property type="entry name" value="Resolvase-like"/>
    <property type="match status" value="1"/>
</dbReference>
<evidence type="ECO:0000259" key="5">
    <source>
        <dbReference type="PROSITE" id="PS51737"/>
    </source>
</evidence>
<gene>
    <name evidence="6" type="ORF">EPA93_32640</name>
</gene>
<protein>
    <submittedName>
        <fullName evidence="6">Recombinase family protein</fullName>
    </submittedName>
</protein>
<dbReference type="Pfam" id="PF00239">
    <property type="entry name" value="Resolvase"/>
    <property type="match status" value="1"/>
</dbReference>
<keyword evidence="3" id="KW-0175">Coiled coil</keyword>
<proteinExistence type="predicted"/>
<evidence type="ECO:0000256" key="2">
    <source>
        <dbReference type="ARBA" id="ARBA00023172"/>
    </source>
</evidence>
<keyword evidence="1" id="KW-0238">DNA-binding</keyword>
<organism evidence="6 7">
    <name type="scientific">Ktedonosporobacter rubrisoli</name>
    <dbReference type="NCBI Taxonomy" id="2509675"/>
    <lineage>
        <taxon>Bacteria</taxon>
        <taxon>Bacillati</taxon>
        <taxon>Chloroflexota</taxon>
        <taxon>Ktedonobacteria</taxon>
        <taxon>Ktedonobacterales</taxon>
        <taxon>Ktedonosporobacteraceae</taxon>
        <taxon>Ktedonosporobacter</taxon>
    </lineage>
</organism>
<dbReference type="InterPro" id="IPR050639">
    <property type="entry name" value="SSR_resolvase"/>
</dbReference>
<feature type="domain" description="Recombinase" evidence="5">
    <location>
        <begin position="279"/>
        <end position="412"/>
    </location>
</feature>
<dbReference type="PANTHER" id="PTHR30461:SF2">
    <property type="entry name" value="SERINE RECOMBINASE PINE-RELATED"/>
    <property type="match status" value="1"/>
</dbReference>
<dbReference type="Pfam" id="PF13408">
    <property type="entry name" value="Zn_ribbon_recom"/>
    <property type="match status" value="1"/>
</dbReference>
<dbReference type="RefSeq" id="WP_129891531.1">
    <property type="nucleotide sequence ID" value="NZ_CP035758.1"/>
</dbReference>
<dbReference type="SMART" id="SM00857">
    <property type="entry name" value="Resolvase"/>
    <property type="match status" value="1"/>
</dbReference>
<accession>A0A4P6JXI3</accession>
<evidence type="ECO:0000313" key="6">
    <source>
        <dbReference type="EMBL" id="QBD80467.1"/>
    </source>
</evidence>
<keyword evidence="2" id="KW-0233">DNA recombination</keyword>
<feature type="coiled-coil region" evidence="3">
    <location>
        <begin position="525"/>
        <end position="583"/>
    </location>
</feature>
<feature type="domain" description="Resolvase/invertase-type recombinase catalytic" evidence="4">
    <location>
        <begin position="18"/>
        <end position="171"/>
    </location>
</feature>
<dbReference type="InterPro" id="IPR038109">
    <property type="entry name" value="DNA_bind_recomb_sf"/>
</dbReference>
<dbReference type="KEGG" id="kbs:EPA93_32640"/>
<dbReference type="InterPro" id="IPR006119">
    <property type="entry name" value="Resolv_N"/>
</dbReference>
<evidence type="ECO:0000256" key="3">
    <source>
        <dbReference type="SAM" id="Coils"/>
    </source>
</evidence>
<dbReference type="CDD" id="cd00338">
    <property type="entry name" value="Ser_Recombinase"/>
    <property type="match status" value="1"/>
</dbReference>
<dbReference type="AlphaFoldDB" id="A0A4P6JXI3"/>
<dbReference type="Proteomes" id="UP000290365">
    <property type="component" value="Chromosome"/>
</dbReference>
<dbReference type="GO" id="GO:0000150">
    <property type="term" value="F:DNA strand exchange activity"/>
    <property type="evidence" value="ECO:0007669"/>
    <property type="project" value="InterPro"/>
</dbReference>
<evidence type="ECO:0000256" key="1">
    <source>
        <dbReference type="ARBA" id="ARBA00023125"/>
    </source>
</evidence>
<evidence type="ECO:0000259" key="4">
    <source>
        <dbReference type="PROSITE" id="PS51736"/>
    </source>
</evidence>
<dbReference type="Gene3D" id="3.40.50.1390">
    <property type="entry name" value="Resolvase, N-terminal catalytic domain"/>
    <property type="match status" value="1"/>
</dbReference>
<name>A0A4P6JXI3_KTERU</name>
<dbReference type="InterPro" id="IPR011109">
    <property type="entry name" value="DNA_bind_recombinase_dom"/>
</dbReference>
<dbReference type="EMBL" id="CP035758">
    <property type="protein sequence ID" value="QBD80467.1"/>
    <property type="molecule type" value="Genomic_DNA"/>
</dbReference>
<dbReference type="InterPro" id="IPR025827">
    <property type="entry name" value="Zn_ribbon_recom_dom"/>
</dbReference>
<reference evidence="6 7" key="1">
    <citation type="submission" date="2019-01" db="EMBL/GenBank/DDBJ databases">
        <title>Ktedonosporobacter rubrisoli SCAWS-G2.</title>
        <authorList>
            <person name="Huang Y."/>
            <person name="Yan B."/>
        </authorList>
    </citation>
    <scope>NUCLEOTIDE SEQUENCE [LARGE SCALE GENOMIC DNA]</scope>
    <source>
        <strain evidence="6 7">SCAWS-G2</strain>
    </source>
</reference>
<dbReference type="Pfam" id="PF07508">
    <property type="entry name" value="Recombinase"/>
    <property type="match status" value="1"/>
</dbReference>
<evidence type="ECO:0000313" key="7">
    <source>
        <dbReference type="Proteomes" id="UP000290365"/>
    </source>
</evidence>